<keyword evidence="3" id="KW-0547">Nucleotide-binding</keyword>
<dbReference type="PROSITE" id="PS00584">
    <property type="entry name" value="PFKB_KINASES_2"/>
    <property type="match status" value="1"/>
</dbReference>
<reference evidence="8 9" key="1">
    <citation type="submission" date="2019-10" db="EMBL/GenBank/DDBJ databases">
        <title>Genomic analysis of Raineyella sp. CBA3103.</title>
        <authorList>
            <person name="Roh S.W."/>
        </authorList>
    </citation>
    <scope>NUCLEOTIDE SEQUENCE [LARGE SCALE GENOMIC DNA]</scope>
    <source>
        <strain evidence="8 9">CBA3103</strain>
    </source>
</reference>
<dbReference type="InterPro" id="IPR002173">
    <property type="entry name" value="Carboh/pur_kinase_PfkB_CS"/>
</dbReference>
<dbReference type="Gene3D" id="3.40.1190.20">
    <property type="match status" value="1"/>
</dbReference>
<dbReference type="EC" id="2.7.1.-" evidence="8"/>
<evidence type="ECO:0000256" key="4">
    <source>
        <dbReference type="ARBA" id="ARBA00022777"/>
    </source>
</evidence>
<evidence type="ECO:0000256" key="2">
    <source>
        <dbReference type="ARBA" id="ARBA00022679"/>
    </source>
</evidence>
<keyword evidence="2 6" id="KW-0808">Transferase</keyword>
<dbReference type="PIRSF" id="PIRSF000535">
    <property type="entry name" value="1PFK/6PFK/LacC"/>
    <property type="match status" value="1"/>
</dbReference>
<dbReference type="InterPro" id="IPR017583">
    <property type="entry name" value="Tagatose/fructose_Pkinase"/>
</dbReference>
<organism evidence="8 9">
    <name type="scientific">Raineyella fluvialis</name>
    <dbReference type="NCBI Taxonomy" id="2662261"/>
    <lineage>
        <taxon>Bacteria</taxon>
        <taxon>Bacillati</taxon>
        <taxon>Actinomycetota</taxon>
        <taxon>Actinomycetes</taxon>
        <taxon>Propionibacteriales</taxon>
        <taxon>Propionibacteriaceae</taxon>
        <taxon>Raineyella</taxon>
    </lineage>
</organism>
<dbReference type="GO" id="GO:0005524">
    <property type="term" value="F:ATP binding"/>
    <property type="evidence" value="ECO:0007669"/>
    <property type="project" value="UniProtKB-KW"/>
</dbReference>
<gene>
    <name evidence="8" type="ORF">Rai3103_03980</name>
</gene>
<feature type="domain" description="Carbohydrate kinase PfkB" evidence="7">
    <location>
        <begin position="10"/>
        <end position="305"/>
    </location>
</feature>
<sequence>MIVTFTANPSIDRTAELDEPLLRGGVNRIRALHDGPGGKGVNVARALHLAHVPSVAVLPSPSVHPLTEALREAGVEHRPIPVTSRVRTNITLSEDDGTTTKINEPGSPIGPDGLAVLTDTLVSMARDADWIALCGSLPPGPTADWYADLVDALRPTGVKIAVDTSDAPLEALAARLPASAPDLLKPNAFELAQLTGADGDLLEKAAEQGDFGPTVQAARALVDKGVTYVLATLGAAGAVLASAEGAWTATSPSIVPISTVGAGDSSLAGFLRSHVRGDSPADCLRHAVAYGSGATALPGTTVPRPDQTDPNGATVAAYTL</sequence>
<comment type="similarity">
    <text evidence="1">Belongs to the carbohydrate kinase PfkB family.</text>
</comment>
<dbReference type="RefSeq" id="WP_153571491.1">
    <property type="nucleotide sequence ID" value="NZ_CP045725.1"/>
</dbReference>
<proteinExistence type="inferred from homology"/>
<evidence type="ECO:0000256" key="3">
    <source>
        <dbReference type="ARBA" id="ARBA00022741"/>
    </source>
</evidence>
<evidence type="ECO:0000256" key="6">
    <source>
        <dbReference type="PIRNR" id="PIRNR000535"/>
    </source>
</evidence>
<evidence type="ECO:0000256" key="1">
    <source>
        <dbReference type="ARBA" id="ARBA00010688"/>
    </source>
</evidence>
<dbReference type="GO" id="GO:0008443">
    <property type="term" value="F:phosphofructokinase activity"/>
    <property type="evidence" value="ECO:0007669"/>
    <property type="project" value="TreeGrafter"/>
</dbReference>
<keyword evidence="9" id="KW-1185">Reference proteome</keyword>
<dbReference type="SUPFAM" id="SSF53613">
    <property type="entry name" value="Ribokinase-like"/>
    <property type="match status" value="1"/>
</dbReference>
<evidence type="ECO:0000313" key="8">
    <source>
        <dbReference type="EMBL" id="QGF22964.1"/>
    </source>
</evidence>
<dbReference type="GO" id="GO:0005829">
    <property type="term" value="C:cytosol"/>
    <property type="evidence" value="ECO:0007669"/>
    <property type="project" value="TreeGrafter"/>
</dbReference>
<dbReference type="InterPro" id="IPR011611">
    <property type="entry name" value="PfkB_dom"/>
</dbReference>
<accession>A0A5Q2FC19</accession>
<dbReference type="Proteomes" id="UP000386847">
    <property type="component" value="Chromosome"/>
</dbReference>
<dbReference type="NCBIfam" id="TIGR03168">
    <property type="entry name" value="1-PFK"/>
    <property type="match status" value="1"/>
</dbReference>
<dbReference type="PANTHER" id="PTHR46566">
    <property type="entry name" value="1-PHOSPHOFRUCTOKINASE-RELATED"/>
    <property type="match status" value="1"/>
</dbReference>
<dbReference type="InterPro" id="IPR029056">
    <property type="entry name" value="Ribokinase-like"/>
</dbReference>
<dbReference type="EMBL" id="CP045725">
    <property type="protein sequence ID" value="QGF22964.1"/>
    <property type="molecule type" value="Genomic_DNA"/>
</dbReference>
<evidence type="ECO:0000259" key="7">
    <source>
        <dbReference type="Pfam" id="PF00294"/>
    </source>
</evidence>
<keyword evidence="5" id="KW-0067">ATP-binding</keyword>
<dbReference type="KEGG" id="rain:Rai3103_03980"/>
<dbReference type="PANTHER" id="PTHR46566:SF5">
    <property type="entry name" value="1-PHOSPHOFRUCTOKINASE"/>
    <property type="match status" value="1"/>
</dbReference>
<protein>
    <submittedName>
        <fullName evidence="8">Hexose kinase</fullName>
        <ecNumber evidence="8">2.7.1.-</ecNumber>
    </submittedName>
</protein>
<keyword evidence="4 8" id="KW-0418">Kinase</keyword>
<name>A0A5Q2FC19_9ACTN</name>
<evidence type="ECO:0000256" key="5">
    <source>
        <dbReference type="ARBA" id="ARBA00022840"/>
    </source>
</evidence>
<dbReference type="Pfam" id="PF00294">
    <property type="entry name" value="PfkB"/>
    <property type="match status" value="1"/>
</dbReference>
<dbReference type="CDD" id="cd01164">
    <property type="entry name" value="FruK_PfkB_like"/>
    <property type="match status" value="1"/>
</dbReference>
<dbReference type="AlphaFoldDB" id="A0A5Q2FC19"/>
<evidence type="ECO:0000313" key="9">
    <source>
        <dbReference type="Proteomes" id="UP000386847"/>
    </source>
</evidence>